<dbReference type="PANTHER" id="PTHR40446">
    <property type="entry name" value="N-ACETYLGLUCOSAMINE-1-PHOSPHODIESTER ALPHA-N-ACETYLGLUCOSAMINIDASE"/>
    <property type="match status" value="1"/>
</dbReference>
<organism evidence="2 3">
    <name type="scientific">Clostridium hominis</name>
    <dbReference type="NCBI Taxonomy" id="2763036"/>
    <lineage>
        <taxon>Bacteria</taxon>
        <taxon>Bacillati</taxon>
        <taxon>Bacillota</taxon>
        <taxon>Clostridia</taxon>
        <taxon>Eubacteriales</taxon>
        <taxon>Clostridiaceae</taxon>
        <taxon>Clostridium</taxon>
    </lineage>
</organism>
<dbReference type="EMBL" id="JACOOO010000037">
    <property type="protein sequence ID" value="MBC5630262.1"/>
    <property type="molecule type" value="Genomic_DNA"/>
</dbReference>
<dbReference type="GO" id="GO:0016798">
    <property type="term" value="F:hydrolase activity, acting on glycosyl bonds"/>
    <property type="evidence" value="ECO:0007669"/>
    <property type="project" value="UniProtKB-KW"/>
</dbReference>
<sequence>MVKRIIIILSVILIIITSILGVRTIKKIKMKNEVEKSSTVFNEQNEIYITKDDENGAIEYRSDTMTININPIKKTNPNIEMWEILIKVNDGSQIKSAFAGDEFNLKNRETTSFMAMNNNAVLAINGAAYGFNKSSYVIRDGIVYRDTRLDCDPLVIQEDGDFRIYDDQFTGEELVAKGAMHTYDFGPDLIRKGEIVDYGDTWYKNDLSPRTAIGQCGPLEYVILVVDGRSDESIGMSLYDVATELKSRGCYWGYNLDGGGSTTLYFNGEVLNNPCDWYGERPISDILYFVD</sequence>
<feature type="domain" description="Phosphodiester glycosidase" evidence="1">
    <location>
        <begin position="118"/>
        <end position="289"/>
    </location>
</feature>
<gene>
    <name evidence="2" type="ORF">H8S20_15480</name>
</gene>
<evidence type="ECO:0000313" key="2">
    <source>
        <dbReference type="EMBL" id="MBC5630262.1"/>
    </source>
</evidence>
<evidence type="ECO:0000313" key="3">
    <source>
        <dbReference type="Proteomes" id="UP000596929"/>
    </source>
</evidence>
<keyword evidence="3" id="KW-1185">Reference proteome</keyword>
<dbReference type="RefSeq" id="WP_186860648.1">
    <property type="nucleotide sequence ID" value="NZ_JACOOO010000037.1"/>
</dbReference>
<dbReference type="InterPro" id="IPR018711">
    <property type="entry name" value="NAGPA"/>
</dbReference>
<reference evidence="2 3" key="1">
    <citation type="submission" date="2020-08" db="EMBL/GenBank/DDBJ databases">
        <title>Genome public.</title>
        <authorList>
            <person name="Liu C."/>
            <person name="Sun Q."/>
        </authorList>
    </citation>
    <scope>NUCLEOTIDE SEQUENCE [LARGE SCALE GENOMIC DNA]</scope>
    <source>
        <strain evidence="2 3">NSJ-6</strain>
    </source>
</reference>
<comment type="caution">
    <text evidence="2">The sequence shown here is derived from an EMBL/GenBank/DDBJ whole genome shotgun (WGS) entry which is preliminary data.</text>
</comment>
<proteinExistence type="predicted"/>
<accession>A0ABR7DFY6</accession>
<keyword evidence="2" id="KW-0378">Hydrolase</keyword>
<dbReference type="Pfam" id="PF09992">
    <property type="entry name" value="NAGPA"/>
    <property type="match status" value="1"/>
</dbReference>
<keyword evidence="2" id="KW-0326">Glycosidase</keyword>
<name>A0ABR7DFY6_9CLOT</name>
<evidence type="ECO:0000259" key="1">
    <source>
        <dbReference type="Pfam" id="PF09992"/>
    </source>
</evidence>
<dbReference type="Proteomes" id="UP000596929">
    <property type="component" value="Unassembled WGS sequence"/>
</dbReference>
<protein>
    <submittedName>
        <fullName evidence="2">Phosphodiester glycosidase family protein</fullName>
    </submittedName>
</protein>
<dbReference type="PANTHER" id="PTHR40446:SF2">
    <property type="entry name" value="N-ACETYLGLUCOSAMINE-1-PHOSPHODIESTER ALPHA-N-ACETYLGLUCOSAMINIDASE"/>
    <property type="match status" value="1"/>
</dbReference>